<evidence type="ECO:0000313" key="2">
    <source>
        <dbReference type="EMBL" id="QQQ17495.1"/>
    </source>
</evidence>
<dbReference type="CDD" id="cd17511">
    <property type="entry name" value="YbjN_AmyR-like"/>
    <property type="match status" value="1"/>
</dbReference>
<proteinExistence type="predicted"/>
<feature type="chain" id="PRO_5047466905" evidence="1">
    <location>
        <begin position="30"/>
        <end position="188"/>
    </location>
</feature>
<evidence type="ECO:0000313" key="3">
    <source>
        <dbReference type="Proteomes" id="UP000595448"/>
    </source>
</evidence>
<dbReference type="RefSeq" id="WP_201101869.1">
    <property type="nucleotide sequence ID" value="NZ_CP067977.1"/>
</dbReference>
<evidence type="ECO:0000256" key="1">
    <source>
        <dbReference type="SAM" id="SignalP"/>
    </source>
</evidence>
<dbReference type="InterPro" id="IPR019660">
    <property type="entry name" value="Put_sensory_transdc_reg_YbjN"/>
</dbReference>
<reference evidence="2 3" key="1">
    <citation type="submission" date="2021-01" db="EMBL/GenBank/DDBJ databases">
        <title>Brevundimonas vitis sp. nov., an bacterium isolated from grape (Vitis vinifera).</title>
        <authorList>
            <person name="Jiang L."/>
            <person name="Lee J."/>
        </authorList>
    </citation>
    <scope>NUCLEOTIDE SEQUENCE [LARGE SCALE GENOMIC DNA]</scope>
    <source>
        <strain evidence="2 3">GRTSA-9</strain>
    </source>
</reference>
<organism evidence="2 3">
    <name type="scientific">Brevundimonas vitisensis</name>
    <dbReference type="NCBI Taxonomy" id="2800818"/>
    <lineage>
        <taxon>Bacteria</taxon>
        <taxon>Pseudomonadati</taxon>
        <taxon>Pseudomonadota</taxon>
        <taxon>Alphaproteobacteria</taxon>
        <taxon>Caulobacterales</taxon>
        <taxon>Caulobacteraceae</taxon>
        <taxon>Brevundimonas</taxon>
    </lineage>
</organism>
<protein>
    <submittedName>
        <fullName evidence="2">YbjN domain-containing protein</fullName>
    </submittedName>
</protein>
<accession>A0ABX7BIW7</accession>
<name>A0ABX7BIW7_9CAUL</name>
<dbReference type="Pfam" id="PF10722">
    <property type="entry name" value="YbjN"/>
    <property type="match status" value="1"/>
</dbReference>
<sequence>MRIVPPSRPLTLMALMAAAFGATALPAAAQTAPAAPVTQAAEPGLSVTAVRDWLISVGAQVGEIQRQDGETFVQVTDGNVGWTVLFNACDTADVCGAVQFSAVFTNPGVTLEKVNDWNRDHRFLKAFYIVGDDAKPLAIVQYDVLIMGGLGVDQLGDHTLLWVELLETFGTHIGYFAATPPAAPAPAQ</sequence>
<keyword evidence="1" id="KW-0732">Signal</keyword>
<keyword evidence="3" id="KW-1185">Reference proteome</keyword>
<feature type="signal peptide" evidence="1">
    <location>
        <begin position="1"/>
        <end position="29"/>
    </location>
</feature>
<dbReference type="EMBL" id="CP067977">
    <property type="protein sequence ID" value="QQQ17495.1"/>
    <property type="molecule type" value="Genomic_DNA"/>
</dbReference>
<gene>
    <name evidence="2" type="ORF">JIP62_09015</name>
</gene>
<dbReference type="Proteomes" id="UP000595448">
    <property type="component" value="Chromosome"/>
</dbReference>